<protein>
    <recommendedName>
        <fullName evidence="4">Rad60/SUMO-like domain-containing protein</fullName>
    </recommendedName>
</protein>
<feature type="compositionally biased region" description="Basic residues" evidence="1">
    <location>
        <begin position="162"/>
        <end position="171"/>
    </location>
</feature>
<evidence type="ECO:0000256" key="1">
    <source>
        <dbReference type="SAM" id="MobiDB-lite"/>
    </source>
</evidence>
<dbReference type="Proteomes" id="UP001214638">
    <property type="component" value="Unassembled WGS sequence"/>
</dbReference>
<proteinExistence type="predicted"/>
<feature type="compositionally biased region" description="Basic and acidic residues" evidence="1">
    <location>
        <begin position="115"/>
        <end position="124"/>
    </location>
</feature>
<evidence type="ECO:0000313" key="3">
    <source>
        <dbReference type="Proteomes" id="UP001214638"/>
    </source>
</evidence>
<name>A0AAD9PIQ8_9APIC</name>
<gene>
    <name evidence="2" type="ORF">BdWA1_003307</name>
</gene>
<feature type="region of interest" description="Disordered" evidence="1">
    <location>
        <begin position="192"/>
        <end position="215"/>
    </location>
</feature>
<feature type="compositionally biased region" description="Polar residues" evidence="1">
    <location>
        <begin position="95"/>
        <end position="113"/>
    </location>
</feature>
<sequence length="348" mass="39454">MEDIFSEDIRDTNRFRIDLSDDENSESVVTTPVRTRKSQIHTSGTRGDADKINSDTSKRESFLRRGLCNDHDSTRDIIKEINKFFEDSETSISIKYNESKPSNNRTARSISKNPKQKDKVDDNPLNKSGSNSKNRRSRRIISQKNTSEKNVLSCSNEETRYSLRRSTRSTKTRFIPDHKDDDQVIKTKRYGLRKPKKKLSSNESLKNTTDPIGKNESSSVICLRCVVVNQYGNVIKDNRLEKVYIRREECLGALATKFGDLFGLAPELHGKVKFLIDGDIQRHSVLVGDELLGLEDGMQVDIMFPQNQVSPTTIPDQGMDQYINSSINVGLNVSSPQPHEAPITIDLD</sequence>
<dbReference type="GeneID" id="94337604"/>
<feature type="region of interest" description="Disordered" evidence="1">
    <location>
        <begin position="36"/>
        <end position="59"/>
    </location>
</feature>
<comment type="caution">
    <text evidence="2">The sequence shown here is derived from an EMBL/GenBank/DDBJ whole genome shotgun (WGS) entry which is preliminary data.</text>
</comment>
<organism evidence="2 3">
    <name type="scientific">Babesia duncani</name>
    <dbReference type="NCBI Taxonomy" id="323732"/>
    <lineage>
        <taxon>Eukaryota</taxon>
        <taxon>Sar</taxon>
        <taxon>Alveolata</taxon>
        <taxon>Apicomplexa</taxon>
        <taxon>Aconoidasida</taxon>
        <taxon>Piroplasmida</taxon>
        <taxon>Babesiidae</taxon>
        <taxon>Babesia</taxon>
    </lineage>
</organism>
<keyword evidence="3" id="KW-1185">Reference proteome</keyword>
<evidence type="ECO:0000313" key="2">
    <source>
        <dbReference type="EMBL" id="KAK2195629.1"/>
    </source>
</evidence>
<accession>A0AAD9PIQ8</accession>
<reference evidence="2" key="1">
    <citation type="journal article" date="2023" name="Nat. Microbiol.">
        <title>Babesia duncani multi-omics identifies virulence factors and drug targets.</title>
        <authorList>
            <person name="Singh P."/>
            <person name="Lonardi S."/>
            <person name="Liang Q."/>
            <person name="Vydyam P."/>
            <person name="Khabirova E."/>
            <person name="Fang T."/>
            <person name="Gihaz S."/>
            <person name="Thekkiniath J."/>
            <person name="Munshi M."/>
            <person name="Abel S."/>
            <person name="Ciampossin L."/>
            <person name="Batugedara G."/>
            <person name="Gupta M."/>
            <person name="Lu X.M."/>
            <person name="Lenz T."/>
            <person name="Chakravarty S."/>
            <person name="Cornillot E."/>
            <person name="Hu Y."/>
            <person name="Ma W."/>
            <person name="Gonzalez L.M."/>
            <person name="Sanchez S."/>
            <person name="Estrada K."/>
            <person name="Sanchez-Flores A."/>
            <person name="Montero E."/>
            <person name="Harb O.S."/>
            <person name="Le Roch K.G."/>
            <person name="Mamoun C.B."/>
        </authorList>
    </citation>
    <scope>NUCLEOTIDE SEQUENCE</scope>
    <source>
        <strain evidence="2">WA1</strain>
    </source>
</reference>
<evidence type="ECO:0008006" key="4">
    <source>
        <dbReference type="Google" id="ProtNLM"/>
    </source>
</evidence>
<dbReference type="AlphaFoldDB" id="A0AAD9PIQ8"/>
<dbReference type="KEGG" id="bdw:94337604"/>
<dbReference type="RefSeq" id="XP_067802472.1">
    <property type="nucleotide sequence ID" value="XM_067948321.1"/>
</dbReference>
<feature type="compositionally biased region" description="Basic and acidic residues" evidence="1">
    <location>
        <begin position="47"/>
        <end position="59"/>
    </location>
</feature>
<feature type="region of interest" description="Disordered" evidence="1">
    <location>
        <begin position="95"/>
        <end position="175"/>
    </location>
</feature>
<dbReference type="EMBL" id="JALLKP010000004">
    <property type="protein sequence ID" value="KAK2195629.1"/>
    <property type="molecule type" value="Genomic_DNA"/>
</dbReference>